<evidence type="ECO:0000259" key="2">
    <source>
        <dbReference type="Pfam" id="PF13649"/>
    </source>
</evidence>
<dbReference type="Pfam" id="PF13649">
    <property type="entry name" value="Methyltransf_25"/>
    <property type="match status" value="1"/>
</dbReference>
<feature type="compositionally biased region" description="Low complexity" evidence="1">
    <location>
        <begin position="36"/>
        <end position="49"/>
    </location>
</feature>
<reference evidence="4" key="1">
    <citation type="journal article" date="2019" name="Int. J. Syst. Evol. Microbiol.">
        <title>The Global Catalogue of Microorganisms (GCM) 10K type strain sequencing project: providing services to taxonomists for standard genome sequencing and annotation.</title>
        <authorList>
            <consortium name="The Broad Institute Genomics Platform"/>
            <consortium name="The Broad Institute Genome Sequencing Center for Infectious Disease"/>
            <person name="Wu L."/>
            <person name="Ma J."/>
        </authorList>
    </citation>
    <scope>NUCLEOTIDE SEQUENCE [LARGE SCALE GENOMIC DNA]</scope>
    <source>
        <strain evidence="4">JCM 12696</strain>
    </source>
</reference>
<evidence type="ECO:0000256" key="1">
    <source>
        <dbReference type="SAM" id="MobiDB-lite"/>
    </source>
</evidence>
<sequence>MNNTVDTPGPGAPGPDTPSGPDSSREPDAPLTSHTPNVPNTPDTPDAPASEASHSDTPHAEAPGYSPQWLELREGADAAARAPGLLRPLRAFLADRPPTDLGLVISDLGCGTGSMTRWLAPRLDGPQHWILYDHDPRLLDRAAALAPPTAADGGRVTVSTEQGDIGRLTVDGLAGTSLVTGSALLDVLTADEVEALVDACTGAGCPVLLALSVVGRVEFTPADPLDAELTDAFNAHQRRHRDGRRLLGPDAVTAATEAFERRGATVHTQASPWRLDPSRGAEESVLTEWWLRGWVEAAREQRPDLAPRAENYLRRRLNACAEGELSVVVHHVDLLALPGPAEATTS</sequence>
<keyword evidence="4" id="KW-1185">Reference proteome</keyword>
<dbReference type="SUPFAM" id="SSF53335">
    <property type="entry name" value="S-adenosyl-L-methionine-dependent methyltransferases"/>
    <property type="match status" value="1"/>
</dbReference>
<dbReference type="InterPro" id="IPR029063">
    <property type="entry name" value="SAM-dependent_MTases_sf"/>
</dbReference>
<dbReference type="InterPro" id="IPR041698">
    <property type="entry name" value="Methyltransf_25"/>
</dbReference>
<name>A0ABP4FE35_9ACTN</name>
<dbReference type="EMBL" id="BAAAKV010000015">
    <property type="protein sequence ID" value="GAA1164389.1"/>
    <property type="molecule type" value="Genomic_DNA"/>
</dbReference>
<dbReference type="Proteomes" id="UP001501371">
    <property type="component" value="Unassembled WGS sequence"/>
</dbReference>
<evidence type="ECO:0000313" key="4">
    <source>
        <dbReference type="Proteomes" id="UP001501371"/>
    </source>
</evidence>
<evidence type="ECO:0000313" key="3">
    <source>
        <dbReference type="EMBL" id="GAA1164389.1"/>
    </source>
</evidence>
<proteinExistence type="predicted"/>
<dbReference type="Gene3D" id="3.40.50.150">
    <property type="entry name" value="Vaccinia Virus protein VP39"/>
    <property type="match status" value="1"/>
</dbReference>
<dbReference type="RefSeq" id="WP_425574007.1">
    <property type="nucleotide sequence ID" value="NZ_BAAAKV010000015.1"/>
</dbReference>
<comment type="caution">
    <text evidence="3">The sequence shown here is derived from an EMBL/GenBank/DDBJ whole genome shotgun (WGS) entry which is preliminary data.</text>
</comment>
<gene>
    <name evidence="3" type="ORF">GCM10009654_21490</name>
</gene>
<feature type="region of interest" description="Disordered" evidence="1">
    <location>
        <begin position="1"/>
        <end position="65"/>
    </location>
</feature>
<feature type="domain" description="Methyltransferase" evidence="2">
    <location>
        <begin position="106"/>
        <end position="200"/>
    </location>
</feature>
<accession>A0ABP4FE35</accession>
<protein>
    <recommendedName>
        <fullName evidence="2">Methyltransferase domain-containing protein</fullName>
    </recommendedName>
</protein>
<organism evidence="3 4">
    <name type="scientific">Streptomyces hebeiensis</name>
    <dbReference type="NCBI Taxonomy" id="229486"/>
    <lineage>
        <taxon>Bacteria</taxon>
        <taxon>Bacillati</taxon>
        <taxon>Actinomycetota</taxon>
        <taxon>Actinomycetes</taxon>
        <taxon>Kitasatosporales</taxon>
        <taxon>Streptomycetaceae</taxon>
        <taxon>Streptomyces</taxon>
    </lineage>
</organism>